<dbReference type="KEGG" id="tbl:TBLA_0E04940"/>
<keyword evidence="1" id="KW-0732">Signal</keyword>
<keyword evidence="4" id="KW-1185">Reference proteome</keyword>
<dbReference type="InterPro" id="IPR053828">
    <property type="entry name" value="Nucleosidase_C"/>
</dbReference>
<dbReference type="Gene3D" id="3.60.21.10">
    <property type="match status" value="1"/>
</dbReference>
<dbReference type="FunCoup" id="I2H591">
    <property type="interactions" value="36"/>
</dbReference>
<dbReference type="PANTHER" id="PTHR11575:SF22">
    <property type="entry name" value="ADL392WP"/>
    <property type="match status" value="1"/>
</dbReference>
<dbReference type="Pfam" id="PF21953">
    <property type="entry name" value="NadN_nucleosid_C"/>
    <property type="match status" value="1"/>
</dbReference>
<dbReference type="STRING" id="1071380.I2H591"/>
<gene>
    <name evidence="3" type="primary">TBLA0E04940</name>
    <name evidence="3" type="ORF">TBLA_0E04940</name>
</gene>
<dbReference type="SUPFAM" id="SSF55816">
    <property type="entry name" value="5'-nucleotidase (syn. UDP-sugar hydrolase), C-terminal domain"/>
    <property type="match status" value="1"/>
</dbReference>
<dbReference type="InParanoid" id="I2H591"/>
<dbReference type="Proteomes" id="UP000002866">
    <property type="component" value="Chromosome 5"/>
</dbReference>
<feature type="chain" id="PRO_5003659735" description="Putative 5'-nucleotidase C-terminal domain-containing protein" evidence="1">
    <location>
        <begin position="20"/>
        <end position="626"/>
    </location>
</feature>
<dbReference type="GeneID" id="14496616"/>
<dbReference type="InterPro" id="IPR014485">
    <property type="entry name" value="Pesterase_C1039"/>
</dbReference>
<dbReference type="PANTHER" id="PTHR11575">
    <property type="entry name" value="5'-NUCLEOTIDASE-RELATED"/>
    <property type="match status" value="1"/>
</dbReference>
<accession>I2H591</accession>
<dbReference type="AlphaFoldDB" id="I2H591"/>
<reference evidence="3 4" key="1">
    <citation type="journal article" date="2011" name="Proc. Natl. Acad. Sci. U.S.A.">
        <title>Evolutionary erosion of yeast sex chromosomes by mating-type switching accidents.</title>
        <authorList>
            <person name="Gordon J.L."/>
            <person name="Armisen D."/>
            <person name="Proux-Wera E."/>
            <person name="Oheigeartaigh S.S."/>
            <person name="Byrne K.P."/>
            <person name="Wolfe K.H."/>
        </authorList>
    </citation>
    <scope>NUCLEOTIDE SEQUENCE [LARGE SCALE GENOMIC DNA]</scope>
    <source>
        <strain evidence="4">ATCC 34711 / CBS 6284 / DSM 70876 / NBRC 10599 / NRRL Y-10934 / UCD 77-7</strain>
    </source>
</reference>
<organism evidence="3 4">
    <name type="scientific">Henningerozyma blattae (strain ATCC 34711 / CBS 6284 / DSM 70876 / NBRC 10599 / NRRL Y-10934 / UCD 77-7)</name>
    <name type="common">Yeast</name>
    <name type="synonym">Tetrapisispora blattae</name>
    <dbReference type="NCBI Taxonomy" id="1071380"/>
    <lineage>
        <taxon>Eukaryota</taxon>
        <taxon>Fungi</taxon>
        <taxon>Dikarya</taxon>
        <taxon>Ascomycota</taxon>
        <taxon>Saccharomycotina</taxon>
        <taxon>Saccharomycetes</taxon>
        <taxon>Saccharomycetales</taxon>
        <taxon>Saccharomycetaceae</taxon>
        <taxon>Henningerozyma</taxon>
    </lineage>
</organism>
<dbReference type="RefSeq" id="XP_004181062.1">
    <property type="nucleotide sequence ID" value="XM_004181014.1"/>
</dbReference>
<evidence type="ECO:0000259" key="2">
    <source>
        <dbReference type="Pfam" id="PF21953"/>
    </source>
</evidence>
<proteinExistence type="predicted"/>
<dbReference type="GO" id="GO:0016787">
    <property type="term" value="F:hydrolase activity"/>
    <property type="evidence" value="ECO:0007669"/>
    <property type="project" value="InterPro"/>
</dbReference>
<dbReference type="GO" id="GO:0019677">
    <property type="term" value="P:NAD+ catabolic process"/>
    <property type="evidence" value="ECO:0007669"/>
    <property type="project" value="EnsemblFungi"/>
</dbReference>
<feature type="domain" description="Putative 5'-nucleotidase C-terminal" evidence="2">
    <location>
        <begin position="381"/>
        <end position="585"/>
    </location>
</feature>
<dbReference type="GO" id="GO:0005829">
    <property type="term" value="C:cytosol"/>
    <property type="evidence" value="ECO:0007669"/>
    <property type="project" value="EnsemblFungi"/>
</dbReference>
<sequence>MFHIYYVFSILSIFCYVQGLPLEVENDVVEKDKLRPLILGQLNFLHTTDLHGWFGSHPNQINYNADFGDFLSFIELFKQRNIHENQDLIVVDTGDKVHGTGLSDASTPIGIYSQQIFNSIDYDFLTIGNHEIYTPGTMDAEYYNTTLLPKFKGKYISSNLEYIDKDGQAHIMGNRFKYFVTSNSKLRILALSFISPFKDLVKKNPRCNIIPFEEVLKDENGWFAHEVLNKFKPVDLDLILVMGHLQLRPTTFDEPEYLQNLHSILRTYYPNTIIQYFGGHSHIRDFVKLDSKASALQSGKLAETVGFLSISNFPTGDQKDQLPVFNRRYIDFNTNSFKFHLNISQDEEFPKTSRGIKLSDFISSINEKLNLTKIYGYISKSYYFNARPINSKENIYNWLIRKILPTLRSNSINDDSGKRIIMTNTGAIRYDLYKGNFTRNSEYIISPFPNEWSYIKLPLKFAIKINDLLNDEGHIKVQHLGPVVNRENRKYGMIATSSKIKMNIDGIFKSYFQCPFINDPELDDGDTTQDDYGCDGDDTPHNTVREYMMPNVVQYVDILNKNDLKRHKNDEVFLIFNEFMNDSVLAAINSMINNIDGKYGLKDIKKYSSEKLTSLIRHYVEDNYIV</sequence>
<dbReference type="HOGENOM" id="CLU_019028_0_0_1"/>
<dbReference type="SUPFAM" id="SSF56300">
    <property type="entry name" value="Metallo-dependent phosphatases"/>
    <property type="match status" value="1"/>
</dbReference>
<dbReference type="InterPro" id="IPR029052">
    <property type="entry name" value="Metallo-depent_PP-like"/>
</dbReference>
<dbReference type="OrthoDB" id="7722975at2759"/>
<dbReference type="OMA" id="PISFYRV"/>
<evidence type="ECO:0000256" key="1">
    <source>
        <dbReference type="SAM" id="SignalP"/>
    </source>
</evidence>
<dbReference type="EMBL" id="HE806320">
    <property type="protein sequence ID" value="CCH61543.1"/>
    <property type="molecule type" value="Genomic_DNA"/>
</dbReference>
<protein>
    <recommendedName>
        <fullName evidence="2">Putative 5'-nucleotidase C-terminal domain-containing protein</fullName>
    </recommendedName>
</protein>
<name>I2H591_HENB6</name>
<dbReference type="Gene3D" id="3.90.780.10">
    <property type="entry name" value="5'-Nucleotidase, C-terminal domain"/>
    <property type="match status" value="2"/>
</dbReference>
<dbReference type="InterPro" id="IPR036907">
    <property type="entry name" value="5'-Nucleotdase_C_sf"/>
</dbReference>
<evidence type="ECO:0000313" key="3">
    <source>
        <dbReference type="EMBL" id="CCH61543.1"/>
    </source>
</evidence>
<dbReference type="eggNOG" id="KOG4419">
    <property type="taxonomic scope" value="Eukaryota"/>
</dbReference>
<dbReference type="PIRSF" id="PIRSF017316">
    <property type="entry name" value="Pesterase_C1039"/>
    <property type="match status" value="1"/>
</dbReference>
<dbReference type="GO" id="GO:0005576">
    <property type="term" value="C:extracellular region"/>
    <property type="evidence" value="ECO:0007669"/>
    <property type="project" value="EnsemblFungi"/>
</dbReference>
<feature type="signal peptide" evidence="1">
    <location>
        <begin position="1"/>
        <end position="19"/>
    </location>
</feature>
<evidence type="ECO:0000313" key="4">
    <source>
        <dbReference type="Proteomes" id="UP000002866"/>
    </source>
</evidence>
<dbReference type="InterPro" id="IPR006179">
    <property type="entry name" value="5_nucleotidase/apyrase"/>
</dbReference>